<evidence type="ECO:0000313" key="4">
    <source>
        <dbReference type="Proteomes" id="UP001602245"/>
    </source>
</evidence>
<protein>
    <submittedName>
        <fullName evidence="3">SRPBCC domain-containing protein</fullName>
    </submittedName>
</protein>
<dbReference type="Gene3D" id="3.30.530.20">
    <property type="match status" value="1"/>
</dbReference>
<evidence type="ECO:0000259" key="2">
    <source>
        <dbReference type="Pfam" id="PF08327"/>
    </source>
</evidence>
<dbReference type="SUPFAM" id="SSF55961">
    <property type="entry name" value="Bet v1-like"/>
    <property type="match status" value="1"/>
</dbReference>
<dbReference type="InterPro" id="IPR023393">
    <property type="entry name" value="START-like_dom_sf"/>
</dbReference>
<proteinExistence type="inferred from homology"/>
<feature type="domain" description="Activator of Hsp90 ATPase homologue 1/2-like C-terminal" evidence="2">
    <location>
        <begin position="15"/>
        <end position="140"/>
    </location>
</feature>
<name>A0ABW6W586_9ACTN</name>
<gene>
    <name evidence="3" type="ORF">ACFY35_01720</name>
</gene>
<sequence length="144" mass="15748">MAFPDQIVRKLELSHSPERVWAAITTAEGLGTWFGNSAEIDLRVGGQAKLSWTSGDTATLTVERLEPIRVFGYTWHIYGMPAEDPRRTYVEFTLEPDGAGTTLTVVESGFAQLPDDAHAKAFGGNTDGWTDELGELVAYLDGRS</sequence>
<dbReference type="Pfam" id="PF08327">
    <property type="entry name" value="AHSA1"/>
    <property type="match status" value="1"/>
</dbReference>
<dbReference type="RefSeq" id="WP_020518560.1">
    <property type="nucleotide sequence ID" value="NZ_JBIAZU010000001.1"/>
</dbReference>
<comment type="similarity">
    <text evidence="1">Belongs to the AHA1 family.</text>
</comment>
<keyword evidence="4" id="KW-1185">Reference proteome</keyword>
<comment type="caution">
    <text evidence="3">The sequence shown here is derived from an EMBL/GenBank/DDBJ whole genome shotgun (WGS) entry which is preliminary data.</text>
</comment>
<organism evidence="3 4">
    <name type="scientific">Paractinoplanes globisporus</name>
    <dbReference type="NCBI Taxonomy" id="113565"/>
    <lineage>
        <taxon>Bacteria</taxon>
        <taxon>Bacillati</taxon>
        <taxon>Actinomycetota</taxon>
        <taxon>Actinomycetes</taxon>
        <taxon>Micromonosporales</taxon>
        <taxon>Micromonosporaceae</taxon>
        <taxon>Paractinoplanes</taxon>
    </lineage>
</organism>
<accession>A0ABW6W586</accession>
<dbReference type="Proteomes" id="UP001602245">
    <property type="component" value="Unassembled WGS sequence"/>
</dbReference>
<dbReference type="EMBL" id="JBIAZU010000001">
    <property type="protein sequence ID" value="MFF5288126.1"/>
    <property type="molecule type" value="Genomic_DNA"/>
</dbReference>
<evidence type="ECO:0000256" key="1">
    <source>
        <dbReference type="ARBA" id="ARBA00006817"/>
    </source>
</evidence>
<reference evidence="3 4" key="1">
    <citation type="submission" date="2024-10" db="EMBL/GenBank/DDBJ databases">
        <title>The Natural Products Discovery Center: Release of the First 8490 Sequenced Strains for Exploring Actinobacteria Biosynthetic Diversity.</title>
        <authorList>
            <person name="Kalkreuter E."/>
            <person name="Kautsar S.A."/>
            <person name="Yang D."/>
            <person name="Bader C.D."/>
            <person name="Teijaro C.N."/>
            <person name="Fluegel L."/>
            <person name="Davis C.M."/>
            <person name="Simpson J.R."/>
            <person name="Lauterbach L."/>
            <person name="Steele A.D."/>
            <person name="Gui C."/>
            <person name="Meng S."/>
            <person name="Li G."/>
            <person name="Viehrig K."/>
            <person name="Ye F."/>
            <person name="Su P."/>
            <person name="Kiefer A.F."/>
            <person name="Nichols A."/>
            <person name="Cepeda A.J."/>
            <person name="Yan W."/>
            <person name="Fan B."/>
            <person name="Jiang Y."/>
            <person name="Adhikari A."/>
            <person name="Zheng C.-J."/>
            <person name="Schuster L."/>
            <person name="Cowan T.M."/>
            <person name="Smanski M.J."/>
            <person name="Chevrette M.G."/>
            <person name="De Carvalho L.P.S."/>
            <person name="Shen B."/>
        </authorList>
    </citation>
    <scope>NUCLEOTIDE SEQUENCE [LARGE SCALE GENOMIC DNA]</scope>
    <source>
        <strain evidence="3 4">NPDC000087</strain>
    </source>
</reference>
<evidence type="ECO:0000313" key="3">
    <source>
        <dbReference type="EMBL" id="MFF5288126.1"/>
    </source>
</evidence>
<dbReference type="InterPro" id="IPR013538">
    <property type="entry name" value="ASHA1/2-like_C"/>
</dbReference>